<gene>
    <name evidence="1" type="ORF">RO3G_09579</name>
</gene>
<name>I1C8T9_RHIO9</name>
<dbReference type="InParanoid" id="I1C8T9"/>
<organism evidence="1 2">
    <name type="scientific">Rhizopus delemar (strain RA 99-880 / ATCC MYA-4621 / FGSC 9543 / NRRL 43880)</name>
    <name type="common">Mucormycosis agent</name>
    <name type="synonym">Rhizopus arrhizus var. delemar</name>
    <dbReference type="NCBI Taxonomy" id="246409"/>
    <lineage>
        <taxon>Eukaryota</taxon>
        <taxon>Fungi</taxon>
        <taxon>Fungi incertae sedis</taxon>
        <taxon>Mucoromycota</taxon>
        <taxon>Mucoromycotina</taxon>
        <taxon>Mucoromycetes</taxon>
        <taxon>Mucorales</taxon>
        <taxon>Mucorineae</taxon>
        <taxon>Rhizopodaceae</taxon>
        <taxon>Rhizopus</taxon>
    </lineage>
</organism>
<dbReference type="OrthoDB" id="10449027at2759"/>
<protein>
    <submittedName>
        <fullName evidence="1">Uncharacterized protein</fullName>
    </submittedName>
</protein>
<evidence type="ECO:0000313" key="1">
    <source>
        <dbReference type="EMBL" id="EIE84869.1"/>
    </source>
</evidence>
<dbReference type="Proteomes" id="UP000009138">
    <property type="component" value="Unassembled WGS sequence"/>
</dbReference>
<proteinExistence type="predicted"/>
<keyword evidence="2" id="KW-1185">Reference proteome</keyword>
<dbReference type="VEuPathDB" id="FungiDB:RO3G_09579"/>
<sequence length="114" mass="13552">MNLYLQMLSLKWFVHDNDVSKELLQFREICKEEGTKGEKLQSNIDELALNSIFFISSKHNKYTGISESTYKAMIQELEEKYDVGEEVDSDELDQFQVEELRKTYKVAYYDKYNL</sequence>
<dbReference type="AlphaFoldDB" id="I1C8T9"/>
<dbReference type="EMBL" id="CH476738">
    <property type="protein sequence ID" value="EIE84869.1"/>
    <property type="molecule type" value="Genomic_DNA"/>
</dbReference>
<evidence type="ECO:0000313" key="2">
    <source>
        <dbReference type="Proteomes" id="UP000009138"/>
    </source>
</evidence>
<reference evidence="1 2" key="1">
    <citation type="journal article" date="2009" name="PLoS Genet.">
        <title>Genomic analysis of the basal lineage fungus Rhizopus oryzae reveals a whole-genome duplication.</title>
        <authorList>
            <person name="Ma L.-J."/>
            <person name="Ibrahim A.S."/>
            <person name="Skory C."/>
            <person name="Grabherr M.G."/>
            <person name="Burger G."/>
            <person name="Butler M."/>
            <person name="Elias M."/>
            <person name="Idnurm A."/>
            <person name="Lang B.F."/>
            <person name="Sone T."/>
            <person name="Abe A."/>
            <person name="Calvo S.E."/>
            <person name="Corrochano L.M."/>
            <person name="Engels R."/>
            <person name="Fu J."/>
            <person name="Hansberg W."/>
            <person name="Kim J.-M."/>
            <person name="Kodira C.D."/>
            <person name="Koehrsen M.J."/>
            <person name="Liu B."/>
            <person name="Miranda-Saavedra D."/>
            <person name="O'Leary S."/>
            <person name="Ortiz-Castellanos L."/>
            <person name="Poulter R."/>
            <person name="Rodriguez-Romero J."/>
            <person name="Ruiz-Herrera J."/>
            <person name="Shen Y.-Q."/>
            <person name="Zeng Q."/>
            <person name="Galagan J."/>
            <person name="Birren B.W."/>
            <person name="Cuomo C.A."/>
            <person name="Wickes B.L."/>
        </authorList>
    </citation>
    <scope>NUCLEOTIDE SEQUENCE [LARGE SCALE GENOMIC DNA]</scope>
    <source>
        <strain evidence="2">RA 99-880 / ATCC MYA-4621 / FGSC 9543 / NRRL 43880</strain>
    </source>
</reference>
<accession>I1C8T9</accession>
<dbReference type="GeneID" id="93616545"/>
<dbReference type="RefSeq" id="XP_067520265.1">
    <property type="nucleotide sequence ID" value="XM_067664164.1"/>
</dbReference>